<feature type="domain" description="Tail specific protease" evidence="2">
    <location>
        <begin position="268"/>
        <end position="460"/>
    </location>
</feature>
<evidence type="ECO:0000313" key="3">
    <source>
        <dbReference type="EMBL" id="GLK53337.1"/>
    </source>
</evidence>
<evidence type="ECO:0000259" key="2">
    <source>
        <dbReference type="Pfam" id="PF03572"/>
    </source>
</evidence>
<dbReference type="GO" id="GO:0004175">
    <property type="term" value="F:endopeptidase activity"/>
    <property type="evidence" value="ECO:0007669"/>
    <property type="project" value="TreeGrafter"/>
</dbReference>
<sequence>MLKSLTLCTALMTAVAAPIAAQAPTPDTVYEADVVRADFDRLYAGLRAAHFDLFAVTPQAVFDQRHAEMRAGFDRPMTRLDIRREFQEFTALARHAHARIDFPMEAYGAFRAAGGRVLPLTISIREGRVFVETRAAALEDLAPGDEILAFNGQPNTVWIPALTRHLSAETPRFAHTLLETYLRGLVWLEWPEMTEATLDVRHADGSVETLTLPFLSGDALAPAEEGEQPFSLDGREARMIGSDIAYLRPGPFYNTEPDGNVWDTTGFAAFVDNSFNDFRSAGAEALILDLRDNPGGDNSFSDRVMAWIADRPFRFASRFTVRVSEETTAANQARLDTLPEGEGGMSATYADLFAAHAPGETVEIDLPYAQPRPDGDRFEGQVYVLINRYSFSNAVTVAAQIQDYGFGVITGETTADMATTYGAMEQFTLPRTGIIVGYPKAHIVRINGASESHPVTPDIALDFPVLRGPEDVVLDQLVAHVRTALDG</sequence>
<protein>
    <recommendedName>
        <fullName evidence="2">Tail specific protease domain-containing protein</fullName>
    </recommendedName>
</protein>
<gene>
    <name evidence="3" type="ORF">GCM10017621_28450</name>
</gene>
<dbReference type="InterPro" id="IPR029045">
    <property type="entry name" value="ClpP/crotonase-like_dom_sf"/>
</dbReference>
<keyword evidence="1" id="KW-0732">Signal</keyword>
<dbReference type="PANTHER" id="PTHR32060:SF22">
    <property type="entry name" value="CARBOXYL-TERMINAL-PROCESSING PEPTIDASE 3, CHLOROPLASTIC"/>
    <property type="match status" value="1"/>
</dbReference>
<organism evidence="3 4">
    <name type="scientific">Maricaulis virginensis</name>
    <dbReference type="NCBI Taxonomy" id="144022"/>
    <lineage>
        <taxon>Bacteria</taxon>
        <taxon>Pseudomonadati</taxon>
        <taxon>Pseudomonadota</taxon>
        <taxon>Alphaproteobacteria</taxon>
        <taxon>Maricaulales</taxon>
        <taxon>Maricaulaceae</taxon>
        <taxon>Maricaulis</taxon>
    </lineage>
</organism>
<evidence type="ECO:0000256" key="1">
    <source>
        <dbReference type="SAM" id="SignalP"/>
    </source>
</evidence>
<dbReference type="GO" id="GO:0008236">
    <property type="term" value="F:serine-type peptidase activity"/>
    <property type="evidence" value="ECO:0007669"/>
    <property type="project" value="InterPro"/>
</dbReference>
<reference evidence="3" key="1">
    <citation type="journal article" date="2014" name="Int. J. Syst. Evol. Microbiol.">
        <title>Complete genome sequence of Corynebacterium casei LMG S-19264T (=DSM 44701T), isolated from a smear-ripened cheese.</title>
        <authorList>
            <consortium name="US DOE Joint Genome Institute (JGI-PGF)"/>
            <person name="Walter F."/>
            <person name="Albersmeier A."/>
            <person name="Kalinowski J."/>
            <person name="Ruckert C."/>
        </authorList>
    </citation>
    <scope>NUCLEOTIDE SEQUENCE</scope>
    <source>
        <strain evidence="3">VKM B-1513</strain>
    </source>
</reference>
<feature type="chain" id="PRO_5040883356" description="Tail specific protease domain-containing protein" evidence="1">
    <location>
        <begin position="24"/>
        <end position="487"/>
    </location>
</feature>
<keyword evidence="4" id="KW-1185">Reference proteome</keyword>
<proteinExistence type="predicted"/>
<dbReference type="Pfam" id="PF03572">
    <property type="entry name" value="Peptidase_S41"/>
    <property type="match status" value="1"/>
</dbReference>
<dbReference type="AlphaFoldDB" id="A0A9W6MPN2"/>
<name>A0A9W6MPN2_9PROT</name>
<dbReference type="Proteomes" id="UP001143486">
    <property type="component" value="Unassembled WGS sequence"/>
</dbReference>
<dbReference type="GO" id="GO:0006508">
    <property type="term" value="P:proteolysis"/>
    <property type="evidence" value="ECO:0007669"/>
    <property type="project" value="InterPro"/>
</dbReference>
<dbReference type="InterPro" id="IPR005151">
    <property type="entry name" value="Tail-specific_protease"/>
</dbReference>
<dbReference type="PANTHER" id="PTHR32060">
    <property type="entry name" value="TAIL-SPECIFIC PROTEASE"/>
    <property type="match status" value="1"/>
</dbReference>
<dbReference type="RefSeq" id="WP_271187690.1">
    <property type="nucleotide sequence ID" value="NZ_BSFE01000010.1"/>
</dbReference>
<feature type="signal peptide" evidence="1">
    <location>
        <begin position="1"/>
        <end position="23"/>
    </location>
</feature>
<comment type="caution">
    <text evidence="3">The sequence shown here is derived from an EMBL/GenBank/DDBJ whole genome shotgun (WGS) entry which is preliminary data.</text>
</comment>
<dbReference type="EMBL" id="BSFE01000010">
    <property type="protein sequence ID" value="GLK53337.1"/>
    <property type="molecule type" value="Genomic_DNA"/>
</dbReference>
<accession>A0A9W6MPN2</accession>
<reference evidence="3" key="2">
    <citation type="submission" date="2023-01" db="EMBL/GenBank/DDBJ databases">
        <authorList>
            <person name="Sun Q."/>
            <person name="Evtushenko L."/>
        </authorList>
    </citation>
    <scope>NUCLEOTIDE SEQUENCE</scope>
    <source>
        <strain evidence="3">VKM B-1513</strain>
    </source>
</reference>
<dbReference type="SUPFAM" id="SSF52096">
    <property type="entry name" value="ClpP/crotonase"/>
    <property type="match status" value="1"/>
</dbReference>
<dbReference type="Gene3D" id="3.90.226.10">
    <property type="entry name" value="2-enoyl-CoA Hydratase, Chain A, domain 1"/>
    <property type="match status" value="1"/>
</dbReference>
<evidence type="ECO:0000313" key="4">
    <source>
        <dbReference type="Proteomes" id="UP001143486"/>
    </source>
</evidence>